<proteinExistence type="predicted"/>
<dbReference type="GeneID" id="64344408"/>
<dbReference type="Pfam" id="PF13743">
    <property type="entry name" value="Thioredoxin_5"/>
    <property type="match status" value="1"/>
</dbReference>
<organism evidence="2 3">
    <name type="scientific">Leuconostoc pseudomesenteroides</name>
    <dbReference type="NCBI Taxonomy" id="33968"/>
    <lineage>
        <taxon>Bacteria</taxon>
        <taxon>Bacillati</taxon>
        <taxon>Bacillota</taxon>
        <taxon>Bacilli</taxon>
        <taxon>Lactobacillales</taxon>
        <taxon>Lactobacillaceae</taxon>
        <taxon>Leuconostoc</taxon>
    </lineage>
</organism>
<dbReference type="EMBL" id="CP042383">
    <property type="protein sequence ID" value="QEA42074.1"/>
    <property type="molecule type" value="Genomic_DNA"/>
</dbReference>
<dbReference type="InterPro" id="IPR036249">
    <property type="entry name" value="Thioredoxin-like_sf"/>
</dbReference>
<protein>
    <submittedName>
        <fullName evidence="2">Dithiol-disulfide isomerase</fullName>
    </submittedName>
    <submittedName>
        <fullName evidence="1">DsbA family protein</fullName>
    </submittedName>
</protein>
<reference evidence="1 4" key="2">
    <citation type="submission" date="2023-02" db="EMBL/GenBank/DDBJ databases">
        <title>Antimicrobial susceptibility testing and tentative epidemiological cut-off values for Lactobacillaceae family species intended for ingestion.</title>
        <authorList>
            <person name="Noehr-Meldgaard K."/>
            <person name="Struve C."/>
            <person name="Ingmer H."/>
            <person name="Koza A."/>
            <person name="Al-Nakeeb K."/>
            <person name="Agersoe Y."/>
        </authorList>
    </citation>
    <scope>NUCLEOTIDE SEQUENCE [LARGE SCALE GENOMIC DNA]</scope>
    <source>
        <strain evidence="1 4">DSM 20193</strain>
    </source>
</reference>
<dbReference type="Proteomes" id="UP001529201">
    <property type="component" value="Unassembled WGS sequence"/>
</dbReference>
<dbReference type="AlphaFoldDB" id="A0A5B8T145"/>
<keyword evidence="4" id="KW-1185">Reference proteome</keyword>
<dbReference type="GO" id="GO:0016853">
    <property type="term" value="F:isomerase activity"/>
    <property type="evidence" value="ECO:0007669"/>
    <property type="project" value="UniProtKB-KW"/>
</dbReference>
<dbReference type="SUPFAM" id="SSF52833">
    <property type="entry name" value="Thioredoxin-like"/>
    <property type="match status" value="1"/>
</dbReference>
<gene>
    <name evidence="2" type="ORF">FGL85_05985</name>
    <name evidence="1" type="ORF">P1N92_01995</name>
</gene>
<name>A0A5B8T145_LEUPS</name>
<accession>A0A5B8T145</accession>
<evidence type="ECO:0000313" key="4">
    <source>
        <dbReference type="Proteomes" id="UP001529201"/>
    </source>
</evidence>
<evidence type="ECO:0000313" key="3">
    <source>
        <dbReference type="Proteomes" id="UP000321296"/>
    </source>
</evidence>
<dbReference type="RefSeq" id="WP_010279247.1">
    <property type="nucleotide sequence ID" value="NZ_CP042383.1"/>
</dbReference>
<reference evidence="2 3" key="1">
    <citation type="submission" date="2019-06" db="EMBL/GenBank/DDBJ databases">
        <title>Genome analyses of bacteria isolated from kimchi.</title>
        <authorList>
            <person name="Lee S."/>
            <person name="Ahn S."/>
            <person name="Roh S."/>
        </authorList>
    </citation>
    <scope>NUCLEOTIDE SEQUENCE [LARGE SCALE GENOMIC DNA]</scope>
    <source>
        <strain evidence="2 3">CBA3630</strain>
    </source>
</reference>
<evidence type="ECO:0000313" key="1">
    <source>
        <dbReference type="EMBL" id="MDG9732888.1"/>
    </source>
</evidence>
<evidence type="ECO:0000313" key="2">
    <source>
        <dbReference type="EMBL" id="QEA42074.1"/>
    </source>
</evidence>
<dbReference type="KEGG" id="lpse:FGL85_05985"/>
<dbReference type="Proteomes" id="UP000321296">
    <property type="component" value="Chromosome"/>
</dbReference>
<keyword evidence="2" id="KW-0413">Isomerase</keyword>
<dbReference type="EMBL" id="JARGDN010000002">
    <property type="protein sequence ID" value="MDG9732888.1"/>
    <property type="molecule type" value="Genomic_DNA"/>
</dbReference>
<sequence length="204" mass="23204">MIDIYHFANPLSDNCLVAEECLEKLTHTFFQKTRLRFIPLINEQVSAKLIQGEQALPIMDMPYDKESLTYRVILDFKAAQIEGNKKARPFLLSLQSALITKKQPYSLSLITSIATQVGLNLDDFLTNRMSQEVIDALKADQKLAWQLLNKYSVAIVIDDSSTLETSLLTNFSKESLTTHFKNLRQQFVVKTKDLISPENAKTFA</sequence>